<name>A0AAD6ZAM6_9AGAR</name>
<protein>
    <submittedName>
        <fullName evidence="1">Uncharacterized protein</fullName>
    </submittedName>
</protein>
<proteinExistence type="predicted"/>
<gene>
    <name evidence="1" type="ORF">DFH08DRAFT_821499</name>
</gene>
<dbReference type="Proteomes" id="UP001218218">
    <property type="component" value="Unassembled WGS sequence"/>
</dbReference>
<evidence type="ECO:0000313" key="1">
    <source>
        <dbReference type="EMBL" id="KAJ7314485.1"/>
    </source>
</evidence>
<evidence type="ECO:0000313" key="2">
    <source>
        <dbReference type="Proteomes" id="UP001218218"/>
    </source>
</evidence>
<organism evidence="1 2">
    <name type="scientific">Mycena albidolilacea</name>
    <dbReference type="NCBI Taxonomy" id="1033008"/>
    <lineage>
        <taxon>Eukaryota</taxon>
        <taxon>Fungi</taxon>
        <taxon>Dikarya</taxon>
        <taxon>Basidiomycota</taxon>
        <taxon>Agaricomycotina</taxon>
        <taxon>Agaricomycetes</taxon>
        <taxon>Agaricomycetidae</taxon>
        <taxon>Agaricales</taxon>
        <taxon>Marasmiineae</taxon>
        <taxon>Mycenaceae</taxon>
        <taxon>Mycena</taxon>
    </lineage>
</organism>
<sequence length="393" mass="42574">MARICAIRVLRQRRIATTGIMLGKVGLALSCGRGRHVWDVDVTEANGALLVRLVKGRFSASTYPDGTIATSSPLGLDRRLASPDIGSSDSSEGLATPPEMWIFPHSVRIIPPELSVSTASSAEFSIPVRFFIPPGDVELPDIQPFSPFSFTTETLLPHSLLTFRHITPPHPHFQVDSLIQDPQNEAEELSNVRKLFLTHRFQLGLSVPDSTLVAISQGTSDHSALHSALLHASQLMGTAHLKNNVSNEPEAEQIHLTLGALQDPGSRVPRGPVASLQAVALLSLCFFHKGNIARTQALLLTGNTLVHEHSLDTMSSLSGPATPVESGRVGFLMSPMIQAETQAVVAQLMYLDASYAIILKLPSLVVPLLRTSFKRLITRPAKEEINFVHAKSV</sequence>
<dbReference type="EMBL" id="JARIHO010000067">
    <property type="protein sequence ID" value="KAJ7314485.1"/>
    <property type="molecule type" value="Genomic_DNA"/>
</dbReference>
<reference evidence="1" key="1">
    <citation type="submission" date="2023-03" db="EMBL/GenBank/DDBJ databases">
        <title>Massive genome expansion in bonnet fungi (Mycena s.s.) driven by repeated elements and novel gene families across ecological guilds.</title>
        <authorList>
            <consortium name="Lawrence Berkeley National Laboratory"/>
            <person name="Harder C.B."/>
            <person name="Miyauchi S."/>
            <person name="Viragh M."/>
            <person name="Kuo A."/>
            <person name="Thoen E."/>
            <person name="Andreopoulos B."/>
            <person name="Lu D."/>
            <person name="Skrede I."/>
            <person name="Drula E."/>
            <person name="Henrissat B."/>
            <person name="Morin E."/>
            <person name="Kohler A."/>
            <person name="Barry K."/>
            <person name="LaButti K."/>
            <person name="Morin E."/>
            <person name="Salamov A."/>
            <person name="Lipzen A."/>
            <person name="Mereny Z."/>
            <person name="Hegedus B."/>
            <person name="Baldrian P."/>
            <person name="Stursova M."/>
            <person name="Weitz H."/>
            <person name="Taylor A."/>
            <person name="Grigoriev I.V."/>
            <person name="Nagy L.G."/>
            <person name="Martin F."/>
            <person name="Kauserud H."/>
        </authorList>
    </citation>
    <scope>NUCLEOTIDE SEQUENCE</scope>
    <source>
        <strain evidence="1">CBHHK002</strain>
    </source>
</reference>
<dbReference type="AlphaFoldDB" id="A0AAD6ZAM6"/>
<comment type="caution">
    <text evidence="1">The sequence shown here is derived from an EMBL/GenBank/DDBJ whole genome shotgun (WGS) entry which is preliminary data.</text>
</comment>
<accession>A0AAD6ZAM6</accession>
<keyword evidence="2" id="KW-1185">Reference proteome</keyword>